<dbReference type="AlphaFoldDB" id="A0A5J9SYQ3"/>
<feature type="region of interest" description="Disordered" evidence="1">
    <location>
        <begin position="1"/>
        <end position="24"/>
    </location>
</feature>
<accession>A0A5J9SYQ3</accession>
<sequence>MCPRLSNPLSAEISDANSYDYGGHPQREERISMYLGAMRLGNEQDEAKEVLLDMREAQIVEMTLQVQNQDKQITGIIEERDAAQQMVA</sequence>
<protein>
    <submittedName>
        <fullName evidence="2">Uncharacterized protein</fullName>
    </submittedName>
</protein>
<dbReference type="Gramene" id="TVU04135">
    <property type="protein sequence ID" value="TVU04135"/>
    <property type="gene ID" value="EJB05_50299"/>
</dbReference>
<gene>
    <name evidence="2" type="ORF">EJB05_50299</name>
</gene>
<evidence type="ECO:0000313" key="2">
    <source>
        <dbReference type="EMBL" id="TVU04135.1"/>
    </source>
</evidence>
<evidence type="ECO:0000313" key="3">
    <source>
        <dbReference type="Proteomes" id="UP000324897"/>
    </source>
</evidence>
<feature type="non-terminal residue" evidence="2">
    <location>
        <position position="1"/>
    </location>
</feature>
<comment type="caution">
    <text evidence="2">The sequence shown here is derived from an EMBL/GenBank/DDBJ whole genome shotgun (WGS) entry which is preliminary data.</text>
</comment>
<reference evidence="2 3" key="1">
    <citation type="journal article" date="2019" name="Sci. Rep.">
        <title>A high-quality genome of Eragrostis curvula grass provides insights into Poaceae evolution and supports new strategies to enhance forage quality.</title>
        <authorList>
            <person name="Carballo J."/>
            <person name="Santos B.A.C.M."/>
            <person name="Zappacosta D."/>
            <person name="Garbus I."/>
            <person name="Selva J.P."/>
            <person name="Gallo C.A."/>
            <person name="Diaz A."/>
            <person name="Albertini E."/>
            <person name="Caccamo M."/>
            <person name="Echenique V."/>
        </authorList>
    </citation>
    <scope>NUCLEOTIDE SEQUENCE [LARGE SCALE GENOMIC DNA]</scope>
    <source>
        <strain evidence="3">cv. Victoria</strain>
        <tissue evidence="2">Leaf</tissue>
    </source>
</reference>
<organism evidence="2 3">
    <name type="scientific">Eragrostis curvula</name>
    <name type="common">weeping love grass</name>
    <dbReference type="NCBI Taxonomy" id="38414"/>
    <lineage>
        <taxon>Eukaryota</taxon>
        <taxon>Viridiplantae</taxon>
        <taxon>Streptophyta</taxon>
        <taxon>Embryophyta</taxon>
        <taxon>Tracheophyta</taxon>
        <taxon>Spermatophyta</taxon>
        <taxon>Magnoliopsida</taxon>
        <taxon>Liliopsida</taxon>
        <taxon>Poales</taxon>
        <taxon>Poaceae</taxon>
        <taxon>PACMAD clade</taxon>
        <taxon>Chloridoideae</taxon>
        <taxon>Eragrostideae</taxon>
        <taxon>Eragrostidinae</taxon>
        <taxon>Eragrostis</taxon>
    </lineage>
</organism>
<evidence type="ECO:0000256" key="1">
    <source>
        <dbReference type="SAM" id="MobiDB-lite"/>
    </source>
</evidence>
<dbReference type="Proteomes" id="UP000324897">
    <property type="component" value="Unassembled WGS sequence"/>
</dbReference>
<keyword evidence="3" id="KW-1185">Reference proteome</keyword>
<dbReference type="EMBL" id="RWGY01000090">
    <property type="protein sequence ID" value="TVU04135.1"/>
    <property type="molecule type" value="Genomic_DNA"/>
</dbReference>
<name>A0A5J9SYQ3_9POAL</name>
<proteinExistence type="predicted"/>